<keyword evidence="1" id="KW-0732">Signal</keyword>
<organism evidence="2 3">
    <name type="scientific">Liparis tanakae</name>
    <name type="common">Tanaka's snailfish</name>
    <dbReference type="NCBI Taxonomy" id="230148"/>
    <lineage>
        <taxon>Eukaryota</taxon>
        <taxon>Metazoa</taxon>
        <taxon>Chordata</taxon>
        <taxon>Craniata</taxon>
        <taxon>Vertebrata</taxon>
        <taxon>Euteleostomi</taxon>
        <taxon>Actinopterygii</taxon>
        <taxon>Neopterygii</taxon>
        <taxon>Teleostei</taxon>
        <taxon>Neoteleostei</taxon>
        <taxon>Acanthomorphata</taxon>
        <taxon>Eupercaria</taxon>
        <taxon>Perciformes</taxon>
        <taxon>Cottioidei</taxon>
        <taxon>Cottales</taxon>
        <taxon>Liparidae</taxon>
        <taxon>Liparis</taxon>
    </lineage>
</organism>
<name>A0A4Z2H1I7_9TELE</name>
<evidence type="ECO:0000256" key="1">
    <source>
        <dbReference type="SAM" id="SignalP"/>
    </source>
</evidence>
<accession>A0A4Z2H1I7</accession>
<protein>
    <submittedName>
        <fullName evidence="2">Uncharacterized protein</fullName>
    </submittedName>
</protein>
<feature type="signal peptide" evidence="1">
    <location>
        <begin position="1"/>
        <end position="19"/>
    </location>
</feature>
<feature type="chain" id="PRO_5021208479" evidence="1">
    <location>
        <begin position="20"/>
        <end position="70"/>
    </location>
</feature>
<evidence type="ECO:0000313" key="2">
    <source>
        <dbReference type="EMBL" id="TNN58694.1"/>
    </source>
</evidence>
<evidence type="ECO:0000313" key="3">
    <source>
        <dbReference type="Proteomes" id="UP000314294"/>
    </source>
</evidence>
<keyword evidence="3" id="KW-1185">Reference proteome</keyword>
<sequence>MLLWMAVLQVAVAPGSVAPGSVAPLTLRRLKAYSRPGNIPLRMRLPEVRLWYGSMTDSRSRGVHCRSKSS</sequence>
<reference evidence="2 3" key="1">
    <citation type="submission" date="2019-03" db="EMBL/GenBank/DDBJ databases">
        <title>First draft genome of Liparis tanakae, snailfish: a comprehensive survey of snailfish specific genes.</title>
        <authorList>
            <person name="Kim W."/>
            <person name="Song I."/>
            <person name="Jeong J.-H."/>
            <person name="Kim D."/>
            <person name="Kim S."/>
            <person name="Ryu S."/>
            <person name="Song J.Y."/>
            <person name="Lee S.K."/>
        </authorList>
    </citation>
    <scope>NUCLEOTIDE SEQUENCE [LARGE SCALE GENOMIC DNA]</scope>
    <source>
        <tissue evidence="2">Muscle</tissue>
    </source>
</reference>
<proteinExistence type="predicted"/>
<dbReference type="EMBL" id="SRLO01000373">
    <property type="protein sequence ID" value="TNN58694.1"/>
    <property type="molecule type" value="Genomic_DNA"/>
</dbReference>
<dbReference type="AlphaFoldDB" id="A0A4Z2H1I7"/>
<gene>
    <name evidence="2" type="ORF">EYF80_031108</name>
</gene>
<dbReference type="Proteomes" id="UP000314294">
    <property type="component" value="Unassembled WGS sequence"/>
</dbReference>
<comment type="caution">
    <text evidence="2">The sequence shown here is derived from an EMBL/GenBank/DDBJ whole genome shotgun (WGS) entry which is preliminary data.</text>
</comment>